<evidence type="ECO:0000313" key="2">
    <source>
        <dbReference type="EMBL" id="KAL3232726.1"/>
    </source>
</evidence>
<gene>
    <name evidence="2" type="ORF">RNJ44_04642</name>
</gene>
<dbReference type="Pfam" id="PF03641">
    <property type="entry name" value="Lysine_decarbox"/>
    <property type="match status" value="1"/>
</dbReference>
<dbReference type="InterPro" id="IPR031100">
    <property type="entry name" value="LOG_fam"/>
</dbReference>
<dbReference type="EMBL" id="JBEVYD010000005">
    <property type="protein sequence ID" value="KAL3232726.1"/>
    <property type="molecule type" value="Genomic_DNA"/>
</dbReference>
<organism evidence="2 3">
    <name type="scientific">Nakaseomyces bracarensis</name>
    <dbReference type="NCBI Taxonomy" id="273131"/>
    <lineage>
        <taxon>Eukaryota</taxon>
        <taxon>Fungi</taxon>
        <taxon>Dikarya</taxon>
        <taxon>Ascomycota</taxon>
        <taxon>Saccharomycotina</taxon>
        <taxon>Saccharomycetes</taxon>
        <taxon>Saccharomycetales</taxon>
        <taxon>Saccharomycetaceae</taxon>
        <taxon>Nakaseomyces</taxon>
    </lineage>
</organism>
<dbReference type="SUPFAM" id="SSF102405">
    <property type="entry name" value="MCP/YpsA-like"/>
    <property type="match status" value="1"/>
</dbReference>
<dbReference type="InterPro" id="IPR005269">
    <property type="entry name" value="LOG"/>
</dbReference>
<sequence length="227" mass="24258">MKAVCVYCGSSGGNDPVYKREATKLGGLIYEKRWSLVYGGGTAGLMGSVARAAVGDDNAGRVHGVIPDALVAKERERATAGSTTTTEEHGSNKDVVGEDPVDGTTGISQFGETTVVPDMHTRKRLMASMSDAFVALPGGFGTLEEILECITWSQLGIHGKPVVLLNINGYFDALLQFFQNAIESGFISKSNGQILQVASTPEEVIDLIINYKVPEGRFNLKWSDEGL</sequence>
<proteinExistence type="predicted"/>
<evidence type="ECO:0000313" key="3">
    <source>
        <dbReference type="Proteomes" id="UP001623330"/>
    </source>
</evidence>
<comment type="caution">
    <text evidence="2">The sequence shown here is derived from an EMBL/GenBank/DDBJ whole genome shotgun (WGS) entry which is preliminary data.</text>
</comment>
<dbReference type="NCBIfam" id="TIGR00730">
    <property type="entry name" value="Rossman fold protein, TIGR00730 family"/>
    <property type="match status" value="1"/>
</dbReference>
<dbReference type="Gene3D" id="3.40.50.450">
    <property type="match status" value="1"/>
</dbReference>
<protein>
    <submittedName>
        <fullName evidence="2">Uncharacterized protein</fullName>
    </submittedName>
</protein>
<accession>A0ABR4NVW4</accession>
<keyword evidence="3" id="KW-1185">Reference proteome</keyword>
<dbReference type="Proteomes" id="UP001623330">
    <property type="component" value="Unassembled WGS sequence"/>
</dbReference>
<dbReference type="PANTHER" id="PTHR31223">
    <property type="entry name" value="LOG FAMILY PROTEIN YJL055W"/>
    <property type="match status" value="1"/>
</dbReference>
<name>A0ABR4NVW4_9SACH</name>
<feature type="compositionally biased region" description="Basic and acidic residues" evidence="1">
    <location>
        <begin position="86"/>
        <end position="96"/>
    </location>
</feature>
<dbReference type="PANTHER" id="PTHR31223:SF70">
    <property type="entry name" value="LOG FAMILY PROTEIN YJL055W"/>
    <property type="match status" value="1"/>
</dbReference>
<reference evidence="2 3" key="1">
    <citation type="submission" date="2024-05" db="EMBL/GenBank/DDBJ databases">
        <title>Long read based assembly of the Candida bracarensis genome reveals expanded adhesin content.</title>
        <authorList>
            <person name="Marcet-Houben M."/>
            <person name="Ksiezopolska E."/>
            <person name="Gabaldon T."/>
        </authorList>
    </citation>
    <scope>NUCLEOTIDE SEQUENCE [LARGE SCALE GENOMIC DNA]</scope>
    <source>
        <strain evidence="2 3">CBM6</strain>
    </source>
</reference>
<evidence type="ECO:0000256" key="1">
    <source>
        <dbReference type="SAM" id="MobiDB-lite"/>
    </source>
</evidence>
<feature type="region of interest" description="Disordered" evidence="1">
    <location>
        <begin position="75"/>
        <end position="109"/>
    </location>
</feature>